<name>A0AAV8X179_9CUCU</name>
<reference evidence="2" key="1">
    <citation type="journal article" date="2023" name="Insect Mol. Biol.">
        <title>Genome sequencing provides insights into the evolution of gene families encoding plant cell wall-degrading enzymes in longhorned beetles.</title>
        <authorList>
            <person name="Shin N.R."/>
            <person name="Okamura Y."/>
            <person name="Kirsch R."/>
            <person name="Pauchet Y."/>
        </authorList>
    </citation>
    <scope>NUCLEOTIDE SEQUENCE</scope>
    <source>
        <strain evidence="2">RBIC_L_NR</strain>
    </source>
</reference>
<keyword evidence="3" id="KW-1185">Reference proteome</keyword>
<protein>
    <submittedName>
        <fullName evidence="2">Uncharacterized protein</fullName>
    </submittedName>
</protein>
<feature type="compositionally biased region" description="Basic and acidic residues" evidence="1">
    <location>
        <begin position="83"/>
        <end position="104"/>
    </location>
</feature>
<proteinExistence type="predicted"/>
<feature type="compositionally biased region" description="Basic and acidic residues" evidence="1">
    <location>
        <begin position="384"/>
        <end position="406"/>
    </location>
</feature>
<feature type="compositionally biased region" description="Polar residues" evidence="1">
    <location>
        <begin position="410"/>
        <end position="479"/>
    </location>
</feature>
<evidence type="ECO:0000313" key="2">
    <source>
        <dbReference type="EMBL" id="KAJ8931661.1"/>
    </source>
</evidence>
<dbReference type="AlphaFoldDB" id="A0AAV8X179"/>
<feature type="region of interest" description="Disordered" evidence="1">
    <location>
        <begin position="78"/>
        <end position="189"/>
    </location>
</feature>
<feature type="compositionally biased region" description="Polar residues" evidence="1">
    <location>
        <begin position="170"/>
        <end position="182"/>
    </location>
</feature>
<feature type="region of interest" description="Disordered" evidence="1">
    <location>
        <begin position="519"/>
        <end position="566"/>
    </location>
</feature>
<sequence length="566" mass="64496">MLIYLEISPENSASIKELVTEMKLLLEEEVRKFVMKFIEKLEISLKNGTTIESSKGGIENNTEQTDNTNSRTYVNSTFPTENNADHSDNTRNRIVENETTKEGENNSIDEYEKAQTVTDNNKNKEDRQEITEDDNSIDENKDIPQIKIPKRIPKGSTINDHKVNKKQAVEENNYTETDSDNCNNERRSKRQRTHLISRFDQATTTNMAAKKYNRMKMKSTAIDNNISEADSDINEEEKTPPLQRRVLRQPDPGEIKKKQISSVNIRNNKNLENFTDTVVNTKNKEPEKNVNNESDTTGEETDREENKVKRYLKRTRQGMSKPISVTKKYNTRNDKKVQNTNSIITNTKDNKNNKVNDAESDTTTDREIDSENNRELRRSKRPRRSLEKLDFSDGSKGSEKENKSKNTENQSVQTLVNIPINNKHSIQTRRSTGQRLIDTDLTNYSSLGQPTAESTKNNIHRTSNNSIGNSPAGKNSEVSVNGVKRRKSRGKKSQDLDSTRGTTLHTIIEQSQRISILEDDASFHNTTSNSSSRRSSRSQNTSVFSTPSTTSRRSKLIISETSSDSE</sequence>
<evidence type="ECO:0000256" key="1">
    <source>
        <dbReference type="SAM" id="MobiDB-lite"/>
    </source>
</evidence>
<feature type="compositionally biased region" description="Basic and acidic residues" evidence="1">
    <location>
        <begin position="348"/>
        <end position="376"/>
    </location>
</feature>
<organism evidence="2 3">
    <name type="scientific">Rhamnusium bicolor</name>
    <dbReference type="NCBI Taxonomy" id="1586634"/>
    <lineage>
        <taxon>Eukaryota</taxon>
        <taxon>Metazoa</taxon>
        <taxon>Ecdysozoa</taxon>
        <taxon>Arthropoda</taxon>
        <taxon>Hexapoda</taxon>
        <taxon>Insecta</taxon>
        <taxon>Pterygota</taxon>
        <taxon>Neoptera</taxon>
        <taxon>Endopterygota</taxon>
        <taxon>Coleoptera</taxon>
        <taxon>Polyphaga</taxon>
        <taxon>Cucujiformia</taxon>
        <taxon>Chrysomeloidea</taxon>
        <taxon>Cerambycidae</taxon>
        <taxon>Lepturinae</taxon>
        <taxon>Rhagiini</taxon>
        <taxon>Rhamnusium</taxon>
    </lineage>
</organism>
<dbReference type="EMBL" id="JANEYF010004267">
    <property type="protein sequence ID" value="KAJ8931661.1"/>
    <property type="molecule type" value="Genomic_DNA"/>
</dbReference>
<feature type="compositionally biased region" description="Polar residues" evidence="1">
    <location>
        <begin position="260"/>
        <end position="277"/>
    </location>
</feature>
<evidence type="ECO:0000313" key="3">
    <source>
        <dbReference type="Proteomes" id="UP001162156"/>
    </source>
</evidence>
<feature type="compositionally biased region" description="Basic and acidic residues" evidence="1">
    <location>
        <begin position="121"/>
        <end position="130"/>
    </location>
</feature>
<accession>A0AAV8X179</accession>
<dbReference type="Proteomes" id="UP001162156">
    <property type="component" value="Unassembled WGS sequence"/>
</dbReference>
<feature type="compositionally biased region" description="Low complexity" evidence="1">
    <location>
        <begin position="525"/>
        <end position="542"/>
    </location>
</feature>
<gene>
    <name evidence="2" type="ORF">NQ314_015376</name>
</gene>
<comment type="caution">
    <text evidence="2">The sequence shown here is derived from an EMBL/GenBank/DDBJ whole genome shotgun (WGS) entry which is preliminary data.</text>
</comment>
<feature type="region of interest" description="Disordered" evidence="1">
    <location>
        <begin position="220"/>
        <end position="502"/>
    </location>
</feature>
<feature type="region of interest" description="Disordered" evidence="1">
    <location>
        <begin position="52"/>
        <end position="71"/>
    </location>
</feature>